<reference evidence="1" key="2">
    <citation type="journal article" date="2021" name="PeerJ">
        <title>Extensive microbial diversity within the chicken gut microbiome revealed by metagenomics and culture.</title>
        <authorList>
            <person name="Gilroy R."/>
            <person name="Ravi A."/>
            <person name="Getino M."/>
            <person name="Pursley I."/>
            <person name="Horton D.L."/>
            <person name="Alikhan N.F."/>
            <person name="Baker D."/>
            <person name="Gharbi K."/>
            <person name="Hall N."/>
            <person name="Watson M."/>
            <person name="Adriaenssens E.M."/>
            <person name="Foster-Nyarko E."/>
            <person name="Jarju S."/>
            <person name="Secka A."/>
            <person name="Antonio M."/>
            <person name="Oren A."/>
            <person name="Chaudhuri R.R."/>
            <person name="La Ragione R."/>
            <person name="Hildebrand F."/>
            <person name="Pallen M.J."/>
        </authorList>
    </citation>
    <scope>NUCLEOTIDE SEQUENCE</scope>
    <source>
        <strain evidence="1">8207</strain>
    </source>
</reference>
<comment type="caution">
    <text evidence="1">The sequence shown here is derived from an EMBL/GenBank/DDBJ whole genome shotgun (WGS) entry which is preliminary data.</text>
</comment>
<proteinExistence type="predicted"/>
<protein>
    <submittedName>
        <fullName evidence="1">Uncharacterized protein</fullName>
    </submittedName>
</protein>
<sequence length="77" mass="9377">MTQKDIFSPWLDDRLKAAKTDEQRNEILREYEQEKALYSKLREERFLNAPSISEKITTQFKRARDVFLKIHKYIKTK</sequence>
<dbReference type="AlphaFoldDB" id="A0A9D9GUU0"/>
<evidence type="ECO:0000313" key="1">
    <source>
        <dbReference type="EMBL" id="MBO8425464.1"/>
    </source>
</evidence>
<dbReference type="Proteomes" id="UP000823630">
    <property type="component" value="Unassembled WGS sequence"/>
</dbReference>
<reference evidence="1" key="1">
    <citation type="submission" date="2020-10" db="EMBL/GenBank/DDBJ databases">
        <authorList>
            <person name="Gilroy R."/>
        </authorList>
    </citation>
    <scope>NUCLEOTIDE SEQUENCE</scope>
    <source>
        <strain evidence="1">8207</strain>
    </source>
</reference>
<dbReference type="EMBL" id="JADINC010000049">
    <property type="protein sequence ID" value="MBO8425464.1"/>
    <property type="molecule type" value="Genomic_DNA"/>
</dbReference>
<gene>
    <name evidence="1" type="ORF">IAC69_03230</name>
</gene>
<accession>A0A9D9GUU0</accession>
<organism evidence="1 2">
    <name type="scientific">Candidatus Enterousia avistercoris</name>
    <dbReference type="NCBI Taxonomy" id="2840788"/>
    <lineage>
        <taxon>Bacteria</taxon>
        <taxon>Pseudomonadati</taxon>
        <taxon>Pseudomonadota</taxon>
        <taxon>Alphaproteobacteria</taxon>
        <taxon>Candidatus Enterousia</taxon>
    </lineage>
</organism>
<evidence type="ECO:0000313" key="2">
    <source>
        <dbReference type="Proteomes" id="UP000823630"/>
    </source>
</evidence>
<name>A0A9D9GUU0_9PROT</name>